<dbReference type="SUPFAM" id="SSF50978">
    <property type="entry name" value="WD40 repeat-like"/>
    <property type="match status" value="1"/>
</dbReference>
<dbReference type="EMBL" id="JAIFTH010000027">
    <property type="protein sequence ID" value="KAG9511139.1"/>
    <property type="molecule type" value="Genomic_DNA"/>
</dbReference>
<name>A0ABQ7SCJ0_9ACAR</name>
<feature type="coiled-coil region" evidence="4">
    <location>
        <begin position="109"/>
        <end position="157"/>
    </location>
</feature>
<dbReference type="PANTHER" id="PTHR13886">
    <property type="entry name" value="JNK/SAPK-ASSOCIATED PROTEIN"/>
    <property type="match status" value="1"/>
</dbReference>
<sequence length="1204" mass="133688">TDSGVGLPSSQNPDSDSHVISERVKNLATQIYQELKRIISRCNYDEDVLSGLMPLIVRVLESLDLALIENQQLQVELELCKDDNEQLAVMFEKEKAAKRGIDQKLIETEDAYDEERQQHQQKIESLENIVKMFELKVKNATDQATRLEEKESQKNIEYNKLHDRYSDLLRSHCDVMERVRHLLGNDAADVNYITNPSSGLTVSLEQPQSEVGVAQRAKHREVGITSSGSSKRSEIGSFSETPGRSKNSVWNDTTELTLEDASLVVIDEDDDHASNVGTDKSCNREYSERSVEPEEVGDKDSITYTSMEREFRKLIQENRDLLNTKNALNVVKDDLIAEVDRLSNIVSMYEQEIKQLTSSKDQLRQKTINLEASLRAVKEELAKAQQKIKENDEEGVPYSQRKRFSRVEMAKVLMERNSYKEKLFELQDAVRYTESVRANRVETEKRSSLWKFFSNLFGAPSGPTGSITAGPSNVVGGSRNSSPLASTSSDGVPTAADAIQNLRISSASKSLTLGQRLSPSSDLILLMDTDLASDRKRNALANREVGDRVQAYGWSLADTTAVSAKLDSTGTNQPSLAALRAQDPLSSARLKVPIPLYCRPLSGDSLGMKIWCAAAIDFSGGNNVTPTGPSASLSASPVKNCSVGVGVGDESSAALRSLEAEVSRVPGVPDEQQGDVNLQQRLVSASGLELMTSYVWICSTQHSRSKITIIDIKNKPNNVLCSFYVPTYVYCIASVSGFKSNDLNASSWAEALERANRESSNHYRVVEIDQETTDRLRRRQARKRSSLAASSNTATGDRCSTSDQTNPSNDNVCSNDKPQSQDNVQSATVVQTKEDEISRVLNANLSANVGVQTLQKLDEFVAHTEPNDDANTIEPAIMAIADEPNQYQAISTCLATVWMGGRDRTLYIHSAVGQWQECVAYVELADSILQICHYRGRVFVALANGVLCVFSRDANLHHWDLSRYIAIDIGHAYDEANAATQAATGNTGHRTAGIRCLEIANKYLWLGYKNYVFIVDPVALKVRHSFQMVPQADNQLRQMVSMKDGVFCCLRSDLTLRLYSALDPYQHIQDIDIEPVITRLISPKTFVISRITAMKAVGNRLWVGDAHGIILTIPCDWDQEASEQRQQSDNLTIARYIPRCDVANAQLSFHGHKDAVKFFVHTHNLMLSGGEGYYDFRVAIDDQSHALGVTSTNKSHLILWQLSK</sequence>
<dbReference type="PANTHER" id="PTHR13886:SF4">
    <property type="entry name" value="JNK-INTERACTING PROTEIN 3"/>
    <property type="match status" value="1"/>
</dbReference>
<feature type="region of interest" description="Disordered" evidence="5">
    <location>
        <begin position="217"/>
        <end position="247"/>
    </location>
</feature>
<evidence type="ECO:0000256" key="1">
    <source>
        <dbReference type="ARBA" id="ARBA00004496"/>
    </source>
</evidence>
<evidence type="ECO:0000313" key="8">
    <source>
        <dbReference type="EMBL" id="KAG9511139.1"/>
    </source>
</evidence>
<dbReference type="Pfam" id="PF16471">
    <property type="entry name" value="JIP_LZII"/>
    <property type="match status" value="1"/>
</dbReference>
<feature type="region of interest" description="Disordered" evidence="5">
    <location>
        <begin position="468"/>
        <end position="492"/>
    </location>
</feature>
<feature type="domain" description="RH1" evidence="6">
    <location>
        <begin position="7"/>
        <end position="97"/>
    </location>
</feature>
<evidence type="ECO:0000256" key="3">
    <source>
        <dbReference type="ARBA" id="ARBA00023054"/>
    </source>
</evidence>
<dbReference type="PROSITE" id="PS51776">
    <property type="entry name" value="RH1"/>
    <property type="match status" value="1"/>
</dbReference>
<feature type="compositionally biased region" description="Polar residues" evidence="5">
    <location>
        <begin position="478"/>
        <end position="491"/>
    </location>
</feature>
<feature type="coiled-coil region" evidence="4">
    <location>
        <begin position="304"/>
        <end position="394"/>
    </location>
</feature>
<feature type="region of interest" description="Disordered" evidence="5">
    <location>
        <begin position="772"/>
        <end position="830"/>
    </location>
</feature>
<dbReference type="Gene3D" id="1.20.5.1000">
    <property type="entry name" value="arf6 gtpase in complex with a specific effector, jip4"/>
    <property type="match status" value="1"/>
</dbReference>
<dbReference type="InterPro" id="IPR034743">
    <property type="entry name" value="RH1"/>
</dbReference>
<feature type="compositionally biased region" description="Basic residues" evidence="5">
    <location>
        <begin position="776"/>
        <end position="785"/>
    </location>
</feature>
<dbReference type="InterPro" id="IPR039911">
    <property type="entry name" value="JIP3/JIP4"/>
</dbReference>
<evidence type="ECO:0000259" key="7">
    <source>
        <dbReference type="PROSITE" id="PS51777"/>
    </source>
</evidence>
<dbReference type="Pfam" id="PF19056">
    <property type="entry name" value="WD40_2"/>
    <property type="match status" value="1"/>
</dbReference>
<evidence type="ECO:0000256" key="4">
    <source>
        <dbReference type="SAM" id="Coils"/>
    </source>
</evidence>
<keyword evidence="2" id="KW-0963">Cytoplasm</keyword>
<dbReference type="Proteomes" id="UP000825002">
    <property type="component" value="Unassembled WGS sequence"/>
</dbReference>
<proteinExistence type="predicted"/>
<organism evidence="8 9">
    <name type="scientific">Fragariocoptes setiger</name>
    <dbReference type="NCBI Taxonomy" id="1670756"/>
    <lineage>
        <taxon>Eukaryota</taxon>
        <taxon>Metazoa</taxon>
        <taxon>Ecdysozoa</taxon>
        <taxon>Arthropoda</taxon>
        <taxon>Chelicerata</taxon>
        <taxon>Arachnida</taxon>
        <taxon>Acari</taxon>
        <taxon>Acariformes</taxon>
        <taxon>Trombidiformes</taxon>
        <taxon>Prostigmata</taxon>
        <taxon>Eupodina</taxon>
        <taxon>Eriophyoidea</taxon>
        <taxon>Phytoptidae</taxon>
        <taxon>Fragariocoptes</taxon>
    </lineage>
</organism>
<reference evidence="8 9" key="1">
    <citation type="submission" date="2020-10" db="EMBL/GenBank/DDBJ databases">
        <authorList>
            <person name="Klimov P.B."/>
            <person name="Dyachkov S.M."/>
            <person name="Chetverikov P.E."/>
        </authorList>
    </citation>
    <scope>NUCLEOTIDE SEQUENCE [LARGE SCALE GENOMIC DNA]</scope>
    <source>
        <strain evidence="8">BMOC 18-1129-001#AD2665</strain>
        <tissue evidence="8">Entire mites</tissue>
    </source>
</reference>
<feature type="compositionally biased region" description="Polar residues" evidence="5">
    <location>
        <begin position="792"/>
        <end position="830"/>
    </location>
</feature>
<evidence type="ECO:0000313" key="9">
    <source>
        <dbReference type="Proteomes" id="UP000825002"/>
    </source>
</evidence>
<feature type="domain" description="RH2" evidence="7">
    <location>
        <begin position="401"/>
        <end position="468"/>
    </location>
</feature>
<feature type="compositionally biased region" description="Low complexity" evidence="5">
    <location>
        <begin position="226"/>
        <end position="240"/>
    </location>
</feature>
<comment type="subcellular location">
    <subcellularLocation>
        <location evidence="1">Cytoplasm</location>
    </subcellularLocation>
</comment>
<dbReference type="Pfam" id="PF09744">
    <property type="entry name" value="RH1"/>
    <property type="match status" value="1"/>
</dbReference>
<keyword evidence="9" id="KW-1185">Reference proteome</keyword>
<keyword evidence="3 4" id="KW-0175">Coiled coil</keyword>
<dbReference type="InterPro" id="IPR034744">
    <property type="entry name" value="RH2"/>
</dbReference>
<dbReference type="InterPro" id="IPR036322">
    <property type="entry name" value="WD40_repeat_dom_sf"/>
</dbReference>
<dbReference type="InterPro" id="IPR032486">
    <property type="entry name" value="JIP_LZII"/>
</dbReference>
<accession>A0ABQ7SCJ0</accession>
<evidence type="ECO:0000256" key="5">
    <source>
        <dbReference type="SAM" id="MobiDB-lite"/>
    </source>
</evidence>
<feature type="region of interest" description="Disordered" evidence="5">
    <location>
        <begin position="271"/>
        <end position="297"/>
    </location>
</feature>
<evidence type="ECO:0000259" key="6">
    <source>
        <dbReference type="PROSITE" id="PS51776"/>
    </source>
</evidence>
<comment type="caution">
    <text evidence="8">The sequence shown here is derived from an EMBL/GenBank/DDBJ whole genome shotgun (WGS) entry which is preliminary data.</text>
</comment>
<feature type="non-terminal residue" evidence="8">
    <location>
        <position position="1"/>
    </location>
</feature>
<gene>
    <name evidence="8" type="primary">unc-16</name>
    <name evidence="8" type="ORF">GZH46_00299</name>
</gene>
<evidence type="ECO:0000256" key="2">
    <source>
        <dbReference type="ARBA" id="ARBA00022490"/>
    </source>
</evidence>
<feature type="compositionally biased region" description="Basic and acidic residues" evidence="5">
    <location>
        <begin position="281"/>
        <end position="297"/>
    </location>
</feature>
<protein>
    <submittedName>
        <fullName evidence="8">JNK-interacting protein</fullName>
    </submittedName>
</protein>
<dbReference type="PROSITE" id="PS51777">
    <property type="entry name" value="RH2"/>
    <property type="match status" value="1"/>
</dbReference>